<feature type="compositionally biased region" description="Basic residues" evidence="1">
    <location>
        <begin position="132"/>
        <end position="141"/>
    </location>
</feature>
<feature type="region of interest" description="Disordered" evidence="1">
    <location>
        <begin position="114"/>
        <end position="141"/>
    </location>
</feature>
<evidence type="ECO:0000256" key="1">
    <source>
        <dbReference type="SAM" id="MobiDB-lite"/>
    </source>
</evidence>
<evidence type="ECO:0000313" key="2">
    <source>
        <dbReference type="EMBL" id="KUK67559.1"/>
    </source>
</evidence>
<feature type="region of interest" description="Disordered" evidence="1">
    <location>
        <begin position="1"/>
        <end position="40"/>
    </location>
</feature>
<proteinExistence type="predicted"/>
<reference evidence="3" key="1">
    <citation type="journal article" date="2015" name="MBio">
        <title>Genome-Resolved Metagenomic Analysis Reveals Roles for Candidate Phyla and Other Microbial Community Members in Biogeochemical Transformations in Oil Reservoirs.</title>
        <authorList>
            <person name="Hu P."/>
            <person name="Tom L."/>
            <person name="Singh A."/>
            <person name="Thomas B.C."/>
            <person name="Baker B.J."/>
            <person name="Piceno Y.M."/>
            <person name="Andersen G.L."/>
            <person name="Banfield J.F."/>
        </authorList>
    </citation>
    <scope>NUCLEOTIDE SEQUENCE [LARGE SCALE GENOMIC DNA]</scope>
</reference>
<dbReference type="EMBL" id="LGGI01000003">
    <property type="protein sequence ID" value="KUK67559.1"/>
    <property type="molecule type" value="Genomic_DNA"/>
</dbReference>
<name>A0A101GZU5_9BACT</name>
<evidence type="ECO:0000313" key="3">
    <source>
        <dbReference type="Proteomes" id="UP000053469"/>
    </source>
</evidence>
<protein>
    <submittedName>
        <fullName evidence="2">Uncharacterized protein</fullName>
    </submittedName>
</protein>
<comment type="caution">
    <text evidence="2">The sequence shown here is derived from an EMBL/GenBank/DDBJ whole genome shotgun (WGS) entry which is preliminary data.</text>
</comment>
<sequence length="141" mass="16945">MDSIKDLVSQIRERGNEEESDTNQSKLFDTSKLKTNPKEMMGDKHKYISKEYQLYGFRLANKLDDKKRSTMYIKWAKEKPRGILENALSFTIDYPNAKDKSRIFMWKVKELEEEYHKEKDKKKEEKKEDKKAKNKTKKLPF</sequence>
<accession>A0A101GZU5</accession>
<gene>
    <name evidence="2" type="ORF">XD87_0037</name>
</gene>
<feature type="compositionally biased region" description="Basic and acidic residues" evidence="1">
    <location>
        <begin position="29"/>
        <end position="40"/>
    </location>
</feature>
<feature type="compositionally biased region" description="Basic and acidic residues" evidence="1">
    <location>
        <begin position="114"/>
        <end position="131"/>
    </location>
</feature>
<organism evidence="2 3">
    <name type="scientific">candidate division WS6 bacterium 36_33</name>
    <dbReference type="NCBI Taxonomy" id="1641388"/>
    <lineage>
        <taxon>Bacteria</taxon>
        <taxon>Candidatus Dojkabacteria</taxon>
    </lineage>
</organism>
<dbReference type="Proteomes" id="UP000053469">
    <property type="component" value="Unassembled WGS sequence"/>
</dbReference>
<dbReference type="AlphaFoldDB" id="A0A101GZU5"/>